<gene>
    <name evidence="1" type="ORF">OFUS_LOCUS15333</name>
</gene>
<evidence type="ECO:0000313" key="1">
    <source>
        <dbReference type="EMBL" id="CAH1790078.1"/>
    </source>
</evidence>
<reference evidence="1" key="1">
    <citation type="submission" date="2022-03" db="EMBL/GenBank/DDBJ databases">
        <authorList>
            <person name="Martin C."/>
        </authorList>
    </citation>
    <scope>NUCLEOTIDE SEQUENCE</scope>
</reference>
<keyword evidence="2" id="KW-1185">Reference proteome</keyword>
<accession>A0A8S4PBN4</accession>
<feature type="non-terminal residue" evidence="1">
    <location>
        <position position="120"/>
    </location>
</feature>
<dbReference type="EMBL" id="CAIIXF020000007">
    <property type="protein sequence ID" value="CAH1790078.1"/>
    <property type="molecule type" value="Genomic_DNA"/>
</dbReference>
<sequence>QYSVAIGYGNTRPSFFKELHFCLNSIYIQFIYLGNTLAARMHEACIFIFHCQIFLVELDLIKKNRRQYIVLGETCPSTRGSGSKAMIRNWVTTATTWGPIHDTITAILAGQLELTNAISV</sequence>
<organism evidence="1 2">
    <name type="scientific">Owenia fusiformis</name>
    <name type="common">Polychaete worm</name>
    <dbReference type="NCBI Taxonomy" id="6347"/>
    <lineage>
        <taxon>Eukaryota</taxon>
        <taxon>Metazoa</taxon>
        <taxon>Spiralia</taxon>
        <taxon>Lophotrochozoa</taxon>
        <taxon>Annelida</taxon>
        <taxon>Polychaeta</taxon>
        <taxon>Sedentaria</taxon>
        <taxon>Canalipalpata</taxon>
        <taxon>Sabellida</taxon>
        <taxon>Oweniida</taxon>
        <taxon>Oweniidae</taxon>
        <taxon>Owenia</taxon>
    </lineage>
</organism>
<protein>
    <submittedName>
        <fullName evidence="1">Uncharacterized protein</fullName>
    </submittedName>
</protein>
<feature type="non-terminal residue" evidence="1">
    <location>
        <position position="1"/>
    </location>
</feature>
<dbReference type="AlphaFoldDB" id="A0A8S4PBN4"/>
<comment type="caution">
    <text evidence="1">The sequence shown here is derived from an EMBL/GenBank/DDBJ whole genome shotgun (WGS) entry which is preliminary data.</text>
</comment>
<name>A0A8S4PBN4_OWEFU</name>
<evidence type="ECO:0000313" key="2">
    <source>
        <dbReference type="Proteomes" id="UP000749559"/>
    </source>
</evidence>
<proteinExistence type="predicted"/>
<dbReference type="Proteomes" id="UP000749559">
    <property type="component" value="Unassembled WGS sequence"/>
</dbReference>